<dbReference type="PANTHER" id="PTHR30373:SF2">
    <property type="entry name" value="UPF0603 PROTEIN YGCG"/>
    <property type="match status" value="1"/>
</dbReference>
<keyword evidence="1" id="KW-0812">Transmembrane</keyword>
<evidence type="ECO:0000259" key="2">
    <source>
        <dbReference type="Pfam" id="PF04536"/>
    </source>
</evidence>
<evidence type="ECO:0000256" key="1">
    <source>
        <dbReference type="SAM" id="Phobius"/>
    </source>
</evidence>
<evidence type="ECO:0000313" key="3">
    <source>
        <dbReference type="EMBL" id="MRD49064.1"/>
    </source>
</evidence>
<dbReference type="EMBL" id="WJBU01000019">
    <property type="protein sequence ID" value="MRD49064.1"/>
    <property type="molecule type" value="Genomic_DNA"/>
</dbReference>
<dbReference type="Proteomes" id="UP000487350">
    <property type="component" value="Unassembled WGS sequence"/>
</dbReference>
<comment type="caution">
    <text evidence="3">The sequence shown here is derived from an EMBL/GenBank/DDBJ whole genome shotgun (WGS) entry which is preliminary data.</text>
</comment>
<protein>
    <submittedName>
        <fullName evidence="3">YgcG family protein</fullName>
    </submittedName>
</protein>
<dbReference type="PANTHER" id="PTHR30373">
    <property type="entry name" value="UPF0603 PROTEIN YGCG"/>
    <property type="match status" value="1"/>
</dbReference>
<evidence type="ECO:0000313" key="4">
    <source>
        <dbReference type="Proteomes" id="UP000487350"/>
    </source>
</evidence>
<sequence>MTLLAGLTRNRVARWIFIALLVVAGFAGAQGVQPVPELTSHVIDSSGTLDPIALKGLDDKLLDYEKRKGTQIAVLMVATTQPEDITSYSNRVANTWKIGRKAIGDGVLIVVAKNDRKIRIEVAKSLEGAVPDLAAKNIIDEAITPSFKKDDYAAGLRDGVDQLIARIDGEKLPEPKQSSSARTSGGGGGFDWMELAIFGFVLVPVVAGVLKSIFGRTLGSLATGTGIGAIALFVTSSLLIACGVAFIALLISIFSGGGRGRSRLGGVPIVFGGGSGGGGFGGGGGSSWGGSGGGGNFGGGGASGDW</sequence>
<dbReference type="AlphaFoldDB" id="A0A844AYE5"/>
<keyword evidence="1" id="KW-0472">Membrane</keyword>
<feature type="transmembrane region" description="Helical" evidence="1">
    <location>
        <begin position="12"/>
        <end position="32"/>
    </location>
</feature>
<accession>A0A844AYE5</accession>
<gene>
    <name evidence="3" type="ORF">GHT07_17445</name>
</gene>
<feature type="domain" description="TPM" evidence="2">
    <location>
        <begin position="42"/>
        <end position="165"/>
    </location>
</feature>
<organism evidence="3 4">
    <name type="scientific">Caenimonas koreensis DSM 17982</name>
    <dbReference type="NCBI Taxonomy" id="1121255"/>
    <lineage>
        <taxon>Bacteria</taxon>
        <taxon>Pseudomonadati</taxon>
        <taxon>Pseudomonadota</taxon>
        <taxon>Betaproteobacteria</taxon>
        <taxon>Burkholderiales</taxon>
        <taxon>Comamonadaceae</taxon>
        <taxon>Caenimonas</taxon>
    </lineage>
</organism>
<dbReference type="Gene3D" id="3.10.310.50">
    <property type="match status" value="1"/>
</dbReference>
<dbReference type="RefSeq" id="WP_153586377.1">
    <property type="nucleotide sequence ID" value="NZ_WJBU01000019.1"/>
</dbReference>
<name>A0A844AYE5_9BURK</name>
<reference evidence="3 4" key="1">
    <citation type="submission" date="2019-11" db="EMBL/GenBank/DDBJ databases">
        <title>Caenimonas koreensis gen. nov., sp. nov., isolated from activated sludge.</title>
        <authorList>
            <person name="Seung H.R."/>
        </authorList>
    </citation>
    <scope>NUCLEOTIDE SEQUENCE [LARGE SCALE GENOMIC DNA]</scope>
    <source>
        <strain evidence="3 4">EMB320</strain>
    </source>
</reference>
<dbReference type="Pfam" id="PF04536">
    <property type="entry name" value="TPM_phosphatase"/>
    <property type="match status" value="1"/>
</dbReference>
<keyword evidence="4" id="KW-1185">Reference proteome</keyword>
<dbReference type="OrthoDB" id="9810918at2"/>
<proteinExistence type="predicted"/>
<feature type="transmembrane region" description="Helical" evidence="1">
    <location>
        <begin position="192"/>
        <end position="214"/>
    </location>
</feature>
<dbReference type="InterPro" id="IPR007621">
    <property type="entry name" value="TPM_dom"/>
</dbReference>
<feature type="transmembrane region" description="Helical" evidence="1">
    <location>
        <begin position="226"/>
        <end position="254"/>
    </location>
</feature>
<keyword evidence="1" id="KW-1133">Transmembrane helix</keyword>